<evidence type="ECO:0000313" key="1">
    <source>
        <dbReference type="EMBL" id="QJA89375.1"/>
    </source>
</evidence>
<gene>
    <name evidence="1" type="ORF">MM415B02561_0004</name>
</gene>
<protein>
    <submittedName>
        <fullName evidence="1">Uncharacterized protein</fullName>
    </submittedName>
</protein>
<proteinExistence type="predicted"/>
<reference evidence="1" key="1">
    <citation type="submission" date="2020-03" db="EMBL/GenBank/DDBJ databases">
        <title>The deep terrestrial virosphere.</title>
        <authorList>
            <person name="Holmfeldt K."/>
            <person name="Nilsson E."/>
            <person name="Simone D."/>
            <person name="Lopez-Fernandez M."/>
            <person name="Wu X."/>
            <person name="de Brujin I."/>
            <person name="Lundin D."/>
            <person name="Andersson A."/>
            <person name="Bertilsson S."/>
            <person name="Dopson M."/>
        </authorList>
    </citation>
    <scope>NUCLEOTIDE SEQUENCE</scope>
    <source>
        <strain evidence="1">MM415B02561</strain>
    </source>
</reference>
<sequence length="83" mass="9240">MQPDDHPVAVAHLVRLVGLCPSSVITVESHIVADICIALKCFTRLATVQQLWEQPAYLYHAAQIIQDELARVEKVLKAEHGKL</sequence>
<name>A0A6M3L843_9ZZZZ</name>
<dbReference type="EMBL" id="MT142842">
    <property type="protein sequence ID" value="QJA89375.1"/>
    <property type="molecule type" value="Genomic_DNA"/>
</dbReference>
<organism evidence="1">
    <name type="scientific">viral metagenome</name>
    <dbReference type="NCBI Taxonomy" id="1070528"/>
    <lineage>
        <taxon>unclassified sequences</taxon>
        <taxon>metagenomes</taxon>
        <taxon>organismal metagenomes</taxon>
    </lineage>
</organism>
<dbReference type="AlphaFoldDB" id="A0A6M3L843"/>
<accession>A0A6M3L843</accession>